<proteinExistence type="predicted"/>
<evidence type="ECO:0000313" key="1">
    <source>
        <dbReference type="EMBL" id="GIY23268.1"/>
    </source>
</evidence>
<dbReference type="EMBL" id="BPLQ01006523">
    <property type="protein sequence ID" value="GIY23268.1"/>
    <property type="molecule type" value="Genomic_DNA"/>
</dbReference>
<dbReference type="AlphaFoldDB" id="A0AAV4RTS1"/>
<keyword evidence="2" id="KW-1185">Reference proteome</keyword>
<name>A0AAV4RTS1_9ARAC</name>
<gene>
    <name evidence="1" type="ORF">CDAR_59961</name>
</gene>
<sequence>MFRRVYPVEIPSRLSLLQERSVTPHLTFSVTICGDSVHSSAIISKGVQPVGLWLFSTGLTDMSTINAHMLEYGYSPNPVMTRMVFLKGLAKEIVILLLHRRVKNLRNRGVSLMIKRILGKEEESKNVE</sequence>
<evidence type="ECO:0000313" key="2">
    <source>
        <dbReference type="Proteomes" id="UP001054837"/>
    </source>
</evidence>
<organism evidence="1 2">
    <name type="scientific">Caerostris darwini</name>
    <dbReference type="NCBI Taxonomy" id="1538125"/>
    <lineage>
        <taxon>Eukaryota</taxon>
        <taxon>Metazoa</taxon>
        <taxon>Ecdysozoa</taxon>
        <taxon>Arthropoda</taxon>
        <taxon>Chelicerata</taxon>
        <taxon>Arachnida</taxon>
        <taxon>Araneae</taxon>
        <taxon>Araneomorphae</taxon>
        <taxon>Entelegynae</taxon>
        <taxon>Araneoidea</taxon>
        <taxon>Araneidae</taxon>
        <taxon>Caerostris</taxon>
    </lineage>
</organism>
<reference evidence="1 2" key="1">
    <citation type="submission" date="2021-06" db="EMBL/GenBank/DDBJ databases">
        <title>Caerostris darwini draft genome.</title>
        <authorList>
            <person name="Kono N."/>
            <person name="Arakawa K."/>
        </authorList>
    </citation>
    <scope>NUCLEOTIDE SEQUENCE [LARGE SCALE GENOMIC DNA]</scope>
</reference>
<protein>
    <submittedName>
        <fullName evidence="1">Uncharacterized protein</fullName>
    </submittedName>
</protein>
<accession>A0AAV4RTS1</accession>
<dbReference type="Proteomes" id="UP001054837">
    <property type="component" value="Unassembled WGS sequence"/>
</dbReference>
<comment type="caution">
    <text evidence="1">The sequence shown here is derived from an EMBL/GenBank/DDBJ whole genome shotgun (WGS) entry which is preliminary data.</text>
</comment>